<dbReference type="Proteomes" id="UP000644507">
    <property type="component" value="Unassembled WGS sequence"/>
</dbReference>
<comment type="caution">
    <text evidence="1">The sequence shown here is derived from an EMBL/GenBank/DDBJ whole genome shotgun (WGS) entry which is preliminary data.</text>
</comment>
<protein>
    <recommendedName>
        <fullName evidence="3">Transcriptional regulator</fullName>
    </recommendedName>
</protein>
<dbReference type="InterPro" id="IPR043129">
    <property type="entry name" value="ATPase_NBD"/>
</dbReference>
<reference evidence="1" key="2">
    <citation type="submission" date="2020-09" db="EMBL/GenBank/DDBJ databases">
        <authorList>
            <person name="Sun Q."/>
            <person name="Kim S."/>
        </authorList>
    </citation>
    <scope>NUCLEOTIDE SEQUENCE</scope>
    <source>
        <strain evidence="1">KCTC 12988</strain>
    </source>
</reference>
<dbReference type="SUPFAM" id="SSF53067">
    <property type="entry name" value="Actin-like ATPase domain"/>
    <property type="match status" value="1"/>
</dbReference>
<keyword evidence="2" id="KW-1185">Reference proteome</keyword>
<name>A0A918WKS1_9BACT</name>
<dbReference type="RefSeq" id="WP_189571489.1">
    <property type="nucleotide sequence ID" value="NZ_BMXI01000013.1"/>
</dbReference>
<gene>
    <name evidence="1" type="ORF">GCM10007100_29720</name>
</gene>
<accession>A0A918WKS1</accession>
<reference evidence="1" key="1">
    <citation type="journal article" date="2014" name="Int. J. Syst. Evol. Microbiol.">
        <title>Complete genome sequence of Corynebacterium casei LMG S-19264T (=DSM 44701T), isolated from a smear-ripened cheese.</title>
        <authorList>
            <consortium name="US DOE Joint Genome Institute (JGI-PGF)"/>
            <person name="Walter F."/>
            <person name="Albersmeier A."/>
            <person name="Kalinowski J."/>
            <person name="Ruckert C."/>
        </authorList>
    </citation>
    <scope>NUCLEOTIDE SEQUENCE</scope>
    <source>
        <strain evidence="1">KCTC 12988</strain>
    </source>
</reference>
<dbReference type="EMBL" id="BMXI01000013">
    <property type="protein sequence ID" value="GHC60448.1"/>
    <property type="molecule type" value="Genomic_DNA"/>
</dbReference>
<organism evidence="1 2">
    <name type="scientific">Roseibacillus persicicus</name>
    <dbReference type="NCBI Taxonomy" id="454148"/>
    <lineage>
        <taxon>Bacteria</taxon>
        <taxon>Pseudomonadati</taxon>
        <taxon>Verrucomicrobiota</taxon>
        <taxon>Verrucomicrobiia</taxon>
        <taxon>Verrucomicrobiales</taxon>
        <taxon>Verrucomicrobiaceae</taxon>
        <taxon>Roseibacillus</taxon>
    </lineage>
</organism>
<evidence type="ECO:0000313" key="1">
    <source>
        <dbReference type="EMBL" id="GHC60448.1"/>
    </source>
</evidence>
<dbReference type="Gene3D" id="3.30.420.40">
    <property type="match status" value="2"/>
</dbReference>
<evidence type="ECO:0000313" key="2">
    <source>
        <dbReference type="Proteomes" id="UP000644507"/>
    </source>
</evidence>
<dbReference type="AlphaFoldDB" id="A0A918WKS1"/>
<evidence type="ECO:0008006" key="3">
    <source>
        <dbReference type="Google" id="ProtNLM"/>
    </source>
</evidence>
<proteinExistence type="predicted"/>
<sequence length="466" mass="50938">MTSAELKLKTSETLDPGFQPASLFFQHYDEQASQNPESTRTILALARPDGTCFHHSMRLLPDGGEFSELNERYIERTLKFLLWMQGGSRIHFCGPRRLADYLRATYSATGARVFDFGFIGQKIFREDLTVEHHDSAATLPPALDKTTTLGGHLQGCRIGFDLGGSDRKTAAVIDGKVVFSEEVPWDPYFQSDPNYHLEGIRQSLQSAAEHLPHVDAIGGSAAGVYINNEVRAASLFRGVTDADVFEGQVRNIFKDLAKEWNDVPFDVINDGEVTALAAALSLKTHSILGIAMGTSLAAGYCDPNGRITSWLNELAFCPVDMRPDAPADEWSGDVGCGVQCFSQQAVARLAPAAGFDFGNMPFPEQLVEVQMALLEGHTGAARIFETIGNYLGHCLPLYARFYPLKHVLLLGRVTSGDGGEILLETAREVLHAYYPELAESIKLHTPDETNKRHGQAIAAASLPALV</sequence>